<evidence type="ECO:0000313" key="13">
    <source>
        <dbReference type="Proteomes" id="UP000095401"/>
    </source>
</evidence>
<dbReference type="InterPro" id="IPR004358">
    <property type="entry name" value="Sig_transdc_His_kin-like_C"/>
</dbReference>
<dbReference type="Gene3D" id="3.30.565.10">
    <property type="entry name" value="Histidine kinase-like ATPase, C-terminal domain"/>
    <property type="match status" value="1"/>
</dbReference>
<dbReference type="NCBIfam" id="TIGR00229">
    <property type="entry name" value="sensory_box"/>
    <property type="match status" value="1"/>
</dbReference>
<dbReference type="SUPFAM" id="SSF55874">
    <property type="entry name" value="ATPase domain of HSP90 chaperone/DNA topoisomerase II/histidine kinase"/>
    <property type="match status" value="1"/>
</dbReference>
<feature type="domain" description="Histidine kinase" evidence="9">
    <location>
        <begin position="265"/>
        <end position="496"/>
    </location>
</feature>
<gene>
    <name evidence="12" type="ORF">BI364_00550</name>
</gene>
<accession>A0A1D8IJQ2</accession>
<dbReference type="Gene3D" id="3.30.450.20">
    <property type="entry name" value="PAS domain"/>
    <property type="match status" value="2"/>
</dbReference>
<evidence type="ECO:0000256" key="6">
    <source>
        <dbReference type="ARBA" id="ARBA00022777"/>
    </source>
</evidence>
<dbReference type="PANTHER" id="PTHR43065">
    <property type="entry name" value="SENSOR HISTIDINE KINASE"/>
    <property type="match status" value="1"/>
</dbReference>
<keyword evidence="8" id="KW-0902">Two-component regulatory system</keyword>
<evidence type="ECO:0000313" key="12">
    <source>
        <dbReference type="EMBL" id="AOU96707.1"/>
    </source>
</evidence>
<dbReference type="SMART" id="SM00091">
    <property type="entry name" value="PAS"/>
    <property type="match status" value="2"/>
</dbReference>
<evidence type="ECO:0000256" key="4">
    <source>
        <dbReference type="ARBA" id="ARBA00022679"/>
    </source>
</evidence>
<comment type="catalytic activity">
    <reaction evidence="1">
        <text>ATP + protein L-histidine = ADP + protein N-phospho-L-histidine.</text>
        <dbReference type="EC" id="2.7.13.3"/>
    </reaction>
</comment>
<dbReference type="PROSITE" id="PS50112">
    <property type="entry name" value="PAS"/>
    <property type="match status" value="1"/>
</dbReference>
<evidence type="ECO:0000259" key="10">
    <source>
        <dbReference type="PROSITE" id="PS50112"/>
    </source>
</evidence>
<protein>
    <recommendedName>
        <fullName evidence="2">histidine kinase</fullName>
        <ecNumber evidence="2">2.7.13.3</ecNumber>
    </recommendedName>
</protein>
<dbReference type="Pfam" id="PF08448">
    <property type="entry name" value="PAS_4"/>
    <property type="match status" value="1"/>
</dbReference>
<dbReference type="InterPro" id="IPR036890">
    <property type="entry name" value="HATPase_C_sf"/>
</dbReference>
<dbReference type="Pfam" id="PF00989">
    <property type="entry name" value="PAS"/>
    <property type="match status" value="1"/>
</dbReference>
<feature type="domain" description="PAC" evidence="11">
    <location>
        <begin position="202"/>
        <end position="254"/>
    </location>
</feature>
<dbReference type="KEGG" id="aprs:BI364_00550"/>
<dbReference type="InterPro" id="IPR003594">
    <property type="entry name" value="HATPase_dom"/>
</dbReference>
<evidence type="ECO:0000256" key="8">
    <source>
        <dbReference type="ARBA" id="ARBA00023012"/>
    </source>
</evidence>
<dbReference type="EMBL" id="CP017415">
    <property type="protein sequence ID" value="AOU96707.1"/>
    <property type="molecule type" value="Genomic_DNA"/>
</dbReference>
<evidence type="ECO:0000259" key="9">
    <source>
        <dbReference type="PROSITE" id="PS50109"/>
    </source>
</evidence>
<dbReference type="SUPFAM" id="SSF55785">
    <property type="entry name" value="PYP-like sensor domain (PAS domain)"/>
    <property type="match status" value="2"/>
</dbReference>
<dbReference type="InterPro" id="IPR035965">
    <property type="entry name" value="PAS-like_dom_sf"/>
</dbReference>
<evidence type="ECO:0000256" key="5">
    <source>
        <dbReference type="ARBA" id="ARBA00022741"/>
    </source>
</evidence>
<dbReference type="Pfam" id="PF02518">
    <property type="entry name" value="HATPase_c"/>
    <property type="match status" value="1"/>
</dbReference>
<dbReference type="SMART" id="SM00387">
    <property type="entry name" value="HATPase_c"/>
    <property type="match status" value="1"/>
</dbReference>
<dbReference type="InterPro" id="IPR013767">
    <property type="entry name" value="PAS_fold"/>
</dbReference>
<dbReference type="GO" id="GO:0006355">
    <property type="term" value="P:regulation of DNA-templated transcription"/>
    <property type="evidence" value="ECO:0007669"/>
    <property type="project" value="InterPro"/>
</dbReference>
<dbReference type="AlphaFoldDB" id="A0A1D8IJQ2"/>
<keyword evidence="6" id="KW-0418">Kinase</keyword>
<evidence type="ECO:0000256" key="2">
    <source>
        <dbReference type="ARBA" id="ARBA00012438"/>
    </source>
</evidence>
<dbReference type="Proteomes" id="UP000095401">
    <property type="component" value="Chromosome"/>
</dbReference>
<dbReference type="InterPro" id="IPR000014">
    <property type="entry name" value="PAS"/>
</dbReference>
<dbReference type="PRINTS" id="PR00344">
    <property type="entry name" value="BCTRLSENSOR"/>
</dbReference>
<reference evidence="13" key="1">
    <citation type="submission" date="2016-09" db="EMBL/GenBank/DDBJ databases">
        <title>Acidihalobacter prosperus F5.</title>
        <authorList>
            <person name="Khaleque H.N."/>
            <person name="Ramsay J.P."/>
            <person name="Kaksonen A.H."/>
            <person name="Boxall N.J."/>
            <person name="Watkin E.L.J."/>
        </authorList>
    </citation>
    <scope>NUCLEOTIDE SEQUENCE [LARGE SCALE GENOMIC DNA]</scope>
    <source>
        <strain evidence="13">F5</strain>
    </source>
</reference>
<dbReference type="CDD" id="cd00130">
    <property type="entry name" value="PAS"/>
    <property type="match status" value="1"/>
</dbReference>
<keyword evidence="13" id="KW-1185">Reference proteome</keyword>
<keyword evidence="7" id="KW-0067">ATP-binding</keyword>
<dbReference type="CDD" id="cd00075">
    <property type="entry name" value="HATPase"/>
    <property type="match status" value="1"/>
</dbReference>
<dbReference type="InterPro" id="IPR013656">
    <property type="entry name" value="PAS_4"/>
</dbReference>
<dbReference type="EC" id="2.7.13.3" evidence="2"/>
<dbReference type="InterPro" id="IPR036097">
    <property type="entry name" value="HisK_dim/P_sf"/>
</dbReference>
<dbReference type="InterPro" id="IPR000700">
    <property type="entry name" value="PAS-assoc_C"/>
</dbReference>
<keyword evidence="4" id="KW-0808">Transferase</keyword>
<organism evidence="12 13">
    <name type="scientific">Acidihalobacter yilgarnensis</name>
    <dbReference type="NCBI Taxonomy" id="2819280"/>
    <lineage>
        <taxon>Bacteria</taxon>
        <taxon>Pseudomonadati</taxon>
        <taxon>Pseudomonadota</taxon>
        <taxon>Gammaproteobacteria</taxon>
        <taxon>Chromatiales</taxon>
        <taxon>Ectothiorhodospiraceae</taxon>
        <taxon>Acidihalobacter</taxon>
    </lineage>
</organism>
<evidence type="ECO:0000256" key="7">
    <source>
        <dbReference type="ARBA" id="ARBA00022840"/>
    </source>
</evidence>
<keyword evidence="5" id="KW-0547">Nucleotide-binding</keyword>
<dbReference type="GO" id="GO:0005524">
    <property type="term" value="F:ATP binding"/>
    <property type="evidence" value="ECO:0007669"/>
    <property type="project" value="UniProtKB-KW"/>
</dbReference>
<dbReference type="GO" id="GO:0000155">
    <property type="term" value="F:phosphorelay sensor kinase activity"/>
    <property type="evidence" value="ECO:0007669"/>
    <property type="project" value="InterPro"/>
</dbReference>
<dbReference type="RefSeq" id="WP_070077101.1">
    <property type="nucleotide sequence ID" value="NZ_CP017415.1"/>
</dbReference>
<sequence>MDTLRLVAPVIPDAIIAADMLGEILYANPAASRLFGYDQTDWTGLNVRELAPAPHHAAHDGYLSHYLTTGEARLIGTGREVEAKRRDGSVFPIRLALGDMGADKPDGWRFIALIQDLTTEYQNRQQLRTQHDMLRLVIDRVPALVAYVTPDKRYRLASATYSIFSSIPIEQLPGHHVREIIGEARYATVLPYLEKALRGEEQAFEADLPEPGGDTRRFEIRYTPDQAPDGHVRGVLILALDVTVQRMMEIQASERLTALSGLVAGVAHEVNNPIGIANTSASYLQDATRRTREAWAAGTLTRTELENYFNEAADAANLITNNLKRSARLVREFKQVAADQRAAEPRRIELCAYLDEVLDTLRPLTRHRPIEMSLTCAESITLTDHPDAWAQILINLVQNSLAHGFTETQSGHIQLQVHREAESAVLVYRDDGCGMPESVRIHALEPFFTTRRGQGGNGLGLSIVHNLVTGLFRGTLKLESRPGHGVCFTIRRPLTDLRNEEPLAVAATTLNEAQR</sequence>
<dbReference type="PROSITE" id="PS50109">
    <property type="entry name" value="HIS_KIN"/>
    <property type="match status" value="1"/>
</dbReference>
<dbReference type="PROSITE" id="PS50113">
    <property type="entry name" value="PAC"/>
    <property type="match status" value="1"/>
</dbReference>
<evidence type="ECO:0000256" key="3">
    <source>
        <dbReference type="ARBA" id="ARBA00022553"/>
    </source>
</evidence>
<evidence type="ECO:0000256" key="1">
    <source>
        <dbReference type="ARBA" id="ARBA00000085"/>
    </source>
</evidence>
<name>A0A1D8IJQ2_9GAMM</name>
<evidence type="ECO:0000259" key="11">
    <source>
        <dbReference type="PROSITE" id="PS50113"/>
    </source>
</evidence>
<dbReference type="SUPFAM" id="SSF47384">
    <property type="entry name" value="Homodimeric domain of signal transducing histidine kinase"/>
    <property type="match status" value="1"/>
</dbReference>
<proteinExistence type="predicted"/>
<dbReference type="InterPro" id="IPR005467">
    <property type="entry name" value="His_kinase_dom"/>
</dbReference>
<keyword evidence="3" id="KW-0597">Phosphoprotein</keyword>
<dbReference type="Gene3D" id="1.10.287.130">
    <property type="match status" value="1"/>
</dbReference>
<feature type="domain" description="PAS" evidence="10">
    <location>
        <begin position="1"/>
        <end position="44"/>
    </location>
</feature>